<evidence type="ECO:0000256" key="5">
    <source>
        <dbReference type="SAM" id="SignalP"/>
    </source>
</evidence>
<evidence type="ECO:0000256" key="3">
    <source>
        <dbReference type="ARBA" id="ARBA00015281"/>
    </source>
</evidence>
<feature type="chain" id="PRO_5001578102" description="17 kDa surface antigen" evidence="5">
    <location>
        <begin position="21"/>
        <end position="165"/>
    </location>
</feature>
<gene>
    <name evidence="7" type="ORF">HOC_05708</name>
</gene>
<dbReference type="PATRIC" id="fig|1280953.3.peg.1150"/>
<dbReference type="OrthoDB" id="7619623at2"/>
<dbReference type="RefSeq" id="WP_051614698.1">
    <property type="nucleotide sequence ID" value="NZ_ARYL01000006.1"/>
</dbReference>
<organism evidence="7 8">
    <name type="scientific">Hyphomonas oceanitis SCH89</name>
    <dbReference type="NCBI Taxonomy" id="1280953"/>
    <lineage>
        <taxon>Bacteria</taxon>
        <taxon>Pseudomonadati</taxon>
        <taxon>Pseudomonadota</taxon>
        <taxon>Alphaproteobacteria</taxon>
        <taxon>Hyphomonadales</taxon>
        <taxon>Hyphomonadaceae</taxon>
        <taxon>Hyphomonas</taxon>
    </lineage>
</organism>
<name>A0A059G9X1_9PROT</name>
<evidence type="ECO:0000256" key="4">
    <source>
        <dbReference type="ARBA" id="ARBA00023288"/>
    </source>
</evidence>
<evidence type="ECO:0000313" key="8">
    <source>
        <dbReference type="Proteomes" id="UP000024942"/>
    </source>
</evidence>
<comment type="subcellular location">
    <subcellularLocation>
        <location evidence="1">Cell outer membrane</location>
        <topology evidence="1">Lipid-anchor</topology>
    </subcellularLocation>
</comment>
<keyword evidence="4 7" id="KW-0449">Lipoprotein</keyword>
<dbReference type="eggNOG" id="COG3133">
    <property type="taxonomic scope" value="Bacteria"/>
</dbReference>
<reference evidence="7 8" key="1">
    <citation type="journal article" date="2014" name="Antonie Van Leeuwenhoek">
        <title>Hyphomonas beringensis sp. nov. and Hyphomonas chukchiensis sp. nov., isolated from surface seawater of the Bering Sea and Chukchi Sea.</title>
        <authorList>
            <person name="Li C."/>
            <person name="Lai Q."/>
            <person name="Li G."/>
            <person name="Dong C."/>
            <person name="Wang J."/>
            <person name="Liao Y."/>
            <person name="Shao Z."/>
        </authorList>
    </citation>
    <scope>NUCLEOTIDE SEQUENCE [LARGE SCALE GENOMIC DNA]</scope>
    <source>
        <strain evidence="7 8">SCH89</strain>
    </source>
</reference>
<evidence type="ECO:0000256" key="1">
    <source>
        <dbReference type="ARBA" id="ARBA00004459"/>
    </source>
</evidence>
<dbReference type="GO" id="GO:0009279">
    <property type="term" value="C:cell outer membrane"/>
    <property type="evidence" value="ECO:0007669"/>
    <property type="project" value="UniProtKB-SubCell"/>
</dbReference>
<evidence type="ECO:0000313" key="7">
    <source>
        <dbReference type="EMBL" id="KDA03355.1"/>
    </source>
</evidence>
<proteinExistence type="inferred from homology"/>
<dbReference type="Proteomes" id="UP000024942">
    <property type="component" value="Unassembled WGS sequence"/>
</dbReference>
<keyword evidence="5" id="KW-0732">Signal</keyword>
<comment type="caution">
    <text evidence="7">The sequence shown here is derived from an EMBL/GenBank/DDBJ whole genome shotgun (WGS) entry which is preliminary data.</text>
</comment>
<sequence>MFAITSSRAVPGKVMAGALAALTLALAGCANNPGVGTTSTQSVGQASTVYQGTVTSVRSVTIKPDRSLIGTATGAVLGGLAGSELGGGDKAQTAGAIGGAVLGGVAGNAAGKGLGTKQGYAYVVRFNNGEVKEIIQGADLYIAPGTPVDIIAGADGWKLVPRGGY</sequence>
<dbReference type="Pfam" id="PF05433">
    <property type="entry name" value="Rick_17kDa_Anti"/>
    <property type="match status" value="1"/>
</dbReference>
<evidence type="ECO:0000259" key="6">
    <source>
        <dbReference type="Pfam" id="PF05433"/>
    </source>
</evidence>
<evidence type="ECO:0000256" key="2">
    <source>
        <dbReference type="ARBA" id="ARBA00008681"/>
    </source>
</evidence>
<dbReference type="STRING" id="1280953.HOC_05708"/>
<dbReference type="InterPro" id="IPR008816">
    <property type="entry name" value="Gly_zipper_2TM_dom"/>
</dbReference>
<accession>A0A059G9X1</accession>
<feature type="domain" description="Glycine zipper 2TM" evidence="6">
    <location>
        <begin position="69"/>
        <end position="111"/>
    </location>
</feature>
<dbReference type="AlphaFoldDB" id="A0A059G9X1"/>
<keyword evidence="8" id="KW-1185">Reference proteome</keyword>
<protein>
    <recommendedName>
        <fullName evidence="3">17 kDa surface antigen</fullName>
    </recommendedName>
</protein>
<feature type="signal peptide" evidence="5">
    <location>
        <begin position="1"/>
        <end position="20"/>
    </location>
</feature>
<comment type="similarity">
    <text evidence="2">Belongs to the rickettsiale 17 kDa surface antigen family.</text>
</comment>
<dbReference type="EMBL" id="ARYL01000006">
    <property type="protein sequence ID" value="KDA03355.1"/>
    <property type="molecule type" value="Genomic_DNA"/>
</dbReference>